<dbReference type="Gene3D" id="1.10.1740.10">
    <property type="match status" value="1"/>
</dbReference>
<dbReference type="RefSeq" id="WP_220220001.1">
    <property type="nucleotide sequence ID" value="NZ_CP048268.1"/>
</dbReference>
<dbReference type="SUPFAM" id="SSF88946">
    <property type="entry name" value="Sigma2 domain of RNA polymerase sigma factors"/>
    <property type="match status" value="1"/>
</dbReference>
<sequence>MRQEAILIRKIKAGDQDALPELYNLYRPLINHVKQQYYVRYYDEQDWNQEALIVCHEAALKYQEGKGTFGSYYKVRLLNRIRSVLRYHMAYRRRASTQAISLETAITNGLKPVRRPAVLVSCVPLSESVEEAISNLSLLEIWTLLIILGVYRQEEVINYLKVSQLTLVRARSRLIRKMRASLLK</sequence>
<evidence type="ECO:0000313" key="2">
    <source>
        <dbReference type="Proteomes" id="UP000826550"/>
    </source>
</evidence>
<dbReference type="InterPro" id="IPR013325">
    <property type="entry name" value="RNA_pol_sigma_r2"/>
</dbReference>
<keyword evidence="2" id="KW-1185">Reference proteome</keyword>
<dbReference type="EMBL" id="CP048268">
    <property type="protein sequence ID" value="QYN53257.1"/>
    <property type="molecule type" value="Genomic_DNA"/>
</dbReference>
<accession>A0ABX8W703</accession>
<dbReference type="Proteomes" id="UP000826550">
    <property type="component" value="Chromosome"/>
</dbReference>
<protein>
    <submittedName>
        <fullName evidence="1">Sigma-70 family RNA polymerase sigma factor</fullName>
    </submittedName>
</protein>
<organism evidence="1 2">
    <name type="scientific">Lactobacillus panisapium</name>
    <dbReference type="NCBI Taxonomy" id="2012495"/>
    <lineage>
        <taxon>Bacteria</taxon>
        <taxon>Bacillati</taxon>
        <taxon>Bacillota</taxon>
        <taxon>Bacilli</taxon>
        <taxon>Lactobacillales</taxon>
        <taxon>Lactobacillaceae</taxon>
        <taxon>Lactobacillus</taxon>
    </lineage>
</organism>
<evidence type="ECO:0000313" key="1">
    <source>
        <dbReference type="EMBL" id="QYN53257.1"/>
    </source>
</evidence>
<gene>
    <name evidence="1" type="ORF">GYM71_07445</name>
</gene>
<proteinExistence type="predicted"/>
<name>A0ABX8W703_9LACO</name>
<reference evidence="1 2" key="1">
    <citation type="submission" date="2020-01" db="EMBL/GenBank/DDBJ databases">
        <title>Vast differences in strain-level diversity in the gut microbiota of two closely related honey bee species.</title>
        <authorList>
            <person name="Ellegaard K.M."/>
            <person name="Suenami S."/>
            <person name="Miyazaki R."/>
            <person name="Engel P."/>
        </authorList>
    </citation>
    <scope>NUCLEOTIDE SEQUENCE [LARGE SCALE GENOMIC DNA]</scope>
    <source>
        <strain evidence="1 2">ESL0416</strain>
    </source>
</reference>